<dbReference type="Pfam" id="PF00042">
    <property type="entry name" value="Globin"/>
    <property type="match status" value="1"/>
</dbReference>
<organism evidence="10 11">
    <name type="scientific">Engystomops pustulosus</name>
    <name type="common">Tungara frog</name>
    <name type="synonym">Physalaemus pustulosus</name>
    <dbReference type="NCBI Taxonomy" id="76066"/>
    <lineage>
        <taxon>Eukaryota</taxon>
        <taxon>Metazoa</taxon>
        <taxon>Chordata</taxon>
        <taxon>Craniata</taxon>
        <taxon>Vertebrata</taxon>
        <taxon>Euteleostomi</taxon>
        <taxon>Amphibia</taxon>
        <taxon>Batrachia</taxon>
        <taxon>Anura</taxon>
        <taxon>Neobatrachia</taxon>
        <taxon>Hyloidea</taxon>
        <taxon>Leptodactylidae</taxon>
        <taxon>Leiuperinae</taxon>
        <taxon>Engystomops</taxon>
    </lineage>
</organism>
<evidence type="ECO:0000256" key="4">
    <source>
        <dbReference type="ARBA" id="ARBA00022621"/>
    </source>
</evidence>
<comment type="similarity">
    <text evidence="1 7">Belongs to the globin family.</text>
</comment>
<dbReference type="GO" id="GO:0046872">
    <property type="term" value="F:metal ion binding"/>
    <property type="evidence" value="ECO:0007669"/>
    <property type="project" value="UniProtKB-KW"/>
</dbReference>
<dbReference type="GO" id="GO:0031720">
    <property type="term" value="F:haptoglobin binding"/>
    <property type="evidence" value="ECO:0007669"/>
    <property type="project" value="TreeGrafter"/>
</dbReference>
<comment type="caution">
    <text evidence="10">The sequence shown here is derived from an EMBL/GenBank/DDBJ whole genome shotgun (WGS) entry which is preliminary data.</text>
</comment>
<evidence type="ECO:0000256" key="1">
    <source>
        <dbReference type="ARBA" id="ARBA00008705"/>
    </source>
</evidence>
<dbReference type="AlphaFoldDB" id="A0AAV7AGI2"/>
<feature type="signal peptide" evidence="8">
    <location>
        <begin position="1"/>
        <end position="19"/>
    </location>
</feature>
<dbReference type="InterPro" id="IPR000971">
    <property type="entry name" value="Globin"/>
</dbReference>
<keyword evidence="2 7" id="KW-0813">Transport</keyword>
<sequence>MNMMNSFAVLIIWSKIILAVGLPKVQQPNSIPISSTASEIAVVKDFLAKIAPQAKKLGAETLERLFLGYPETKNYFAHFNTSHGSDDLLKQGGKIFNALGYAASHLDNPDGILSALKKLHPYNLRDPDKFHSLDLHTNST</sequence>
<protein>
    <recommendedName>
        <fullName evidence="9">Globin domain-containing protein</fullName>
    </recommendedName>
</protein>
<keyword evidence="6" id="KW-0408">Iron</keyword>
<dbReference type="PANTHER" id="PTHR11442:SF8">
    <property type="entry name" value="HEMOGLOBIN SUBUNIT MU"/>
    <property type="match status" value="1"/>
</dbReference>
<evidence type="ECO:0000313" key="10">
    <source>
        <dbReference type="EMBL" id="KAG8558480.1"/>
    </source>
</evidence>
<evidence type="ECO:0000313" key="11">
    <source>
        <dbReference type="Proteomes" id="UP000824782"/>
    </source>
</evidence>
<dbReference type="GO" id="GO:0072562">
    <property type="term" value="C:blood microparticle"/>
    <property type="evidence" value="ECO:0007669"/>
    <property type="project" value="TreeGrafter"/>
</dbReference>
<dbReference type="PRINTS" id="PR00612">
    <property type="entry name" value="ALPHAHAEM"/>
</dbReference>
<evidence type="ECO:0000256" key="8">
    <source>
        <dbReference type="SAM" id="SignalP"/>
    </source>
</evidence>
<keyword evidence="4 7" id="KW-0561">Oxygen transport</keyword>
<dbReference type="GO" id="GO:0005833">
    <property type="term" value="C:hemoglobin complex"/>
    <property type="evidence" value="ECO:0007669"/>
    <property type="project" value="InterPro"/>
</dbReference>
<dbReference type="InterPro" id="IPR012292">
    <property type="entry name" value="Globin/Proto"/>
</dbReference>
<keyword evidence="5" id="KW-0479">Metal-binding</keyword>
<keyword evidence="11" id="KW-1185">Reference proteome</keyword>
<dbReference type="Gene3D" id="1.10.490.10">
    <property type="entry name" value="Globins"/>
    <property type="match status" value="1"/>
</dbReference>
<accession>A0AAV7AGI2</accession>
<dbReference type="PANTHER" id="PTHR11442">
    <property type="entry name" value="HEMOGLOBIN FAMILY MEMBER"/>
    <property type="match status" value="1"/>
</dbReference>
<name>A0AAV7AGI2_ENGPU</name>
<dbReference type="InterPro" id="IPR050056">
    <property type="entry name" value="Hemoglobin_oxygen_transport"/>
</dbReference>
<dbReference type="GO" id="GO:0004601">
    <property type="term" value="F:peroxidase activity"/>
    <property type="evidence" value="ECO:0007669"/>
    <property type="project" value="TreeGrafter"/>
</dbReference>
<evidence type="ECO:0000259" key="9">
    <source>
        <dbReference type="PROSITE" id="PS01033"/>
    </source>
</evidence>
<gene>
    <name evidence="10" type="ORF">GDO81_017010</name>
</gene>
<dbReference type="GO" id="GO:0042744">
    <property type="term" value="P:hydrogen peroxide catabolic process"/>
    <property type="evidence" value="ECO:0007669"/>
    <property type="project" value="TreeGrafter"/>
</dbReference>
<reference evidence="10" key="1">
    <citation type="thesis" date="2020" institute="ProQuest LLC" country="789 East Eisenhower Parkway, Ann Arbor, MI, USA">
        <title>Comparative Genomics and Chromosome Evolution.</title>
        <authorList>
            <person name="Mudd A.B."/>
        </authorList>
    </citation>
    <scope>NUCLEOTIDE SEQUENCE</scope>
    <source>
        <strain evidence="10">237g6f4</strain>
        <tissue evidence="10">Blood</tissue>
    </source>
</reference>
<dbReference type="Proteomes" id="UP000824782">
    <property type="component" value="Unassembled WGS sequence"/>
</dbReference>
<evidence type="ECO:0000256" key="5">
    <source>
        <dbReference type="ARBA" id="ARBA00022723"/>
    </source>
</evidence>
<feature type="chain" id="PRO_5043518406" description="Globin domain-containing protein" evidence="8">
    <location>
        <begin position="20"/>
        <end position="140"/>
    </location>
</feature>
<proteinExistence type="inferred from homology"/>
<dbReference type="GO" id="GO:0031838">
    <property type="term" value="C:haptoglobin-hemoglobin complex"/>
    <property type="evidence" value="ECO:0007669"/>
    <property type="project" value="TreeGrafter"/>
</dbReference>
<evidence type="ECO:0000256" key="3">
    <source>
        <dbReference type="ARBA" id="ARBA00022617"/>
    </source>
</evidence>
<evidence type="ECO:0000256" key="7">
    <source>
        <dbReference type="RuleBase" id="RU000356"/>
    </source>
</evidence>
<dbReference type="InterPro" id="IPR002338">
    <property type="entry name" value="Hemoglobin_a-typ"/>
</dbReference>
<dbReference type="SUPFAM" id="SSF46458">
    <property type="entry name" value="Globin-like"/>
    <property type="match status" value="1"/>
</dbReference>
<dbReference type="GO" id="GO:0043177">
    <property type="term" value="F:organic acid binding"/>
    <property type="evidence" value="ECO:0007669"/>
    <property type="project" value="TreeGrafter"/>
</dbReference>
<evidence type="ECO:0000256" key="6">
    <source>
        <dbReference type="ARBA" id="ARBA00023004"/>
    </source>
</evidence>
<dbReference type="InterPro" id="IPR009050">
    <property type="entry name" value="Globin-like_sf"/>
</dbReference>
<dbReference type="PROSITE" id="PS01033">
    <property type="entry name" value="GLOBIN"/>
    <property type="match status" value="1"/>
</dbReference>
<feature type="domain" description="Globin" evidence="9">
    <location>
        <begin position="34"/>
        <end position="140"/>
    </location>
</feature>
<dbReference type="EMBL" id="WNYA01000008">
    <property type="protein sequence ID" value="KAG8558480.1"/>
    <property type="molecule type" value="Genomic_DNA"/>
</dbReference>
<keyword evidence="8" id="KW-0732">Signal</keyword>
<dbReference type="GO" id="GO:0019825">
    <property type="term" value="F:oxygen binding"/>
    <property type="evidence" value="ECO:0007669"/>
    <property type="project" value="InterPro"/>
</dbReference>
<evidence type="ECO:0000256" key="2">
    <source>
        <dbReference type="ARBA" id="ARBA00022448"/>
    </source>
</evidence>
<dbReference type="GO" id="GO:0005344">
    <property type="term" value="F:oxygen carrier activity"/>
    <property type="evidence" value="ECO:0007669"/>
    <property type="project" value="UniProtKB-KW"/>
</dbReference>
<keyword evidence="3 7" id="KW-0349">Heme</keyword>
<dbReference type="GO" id="GO:0020037">
    <property type="term" value="F:heme binding"/>
    <property type="evidence" value="ECO:0007669"/>
    <property type="project" value="InterPro"/>
</dbReference>